<gene>
    <name evidence="1" type="ORF">TGAMA5MH_02526</name>
</gene>
<dbReference type="AlphaFoldDB" id="A0A2K0TJS6"/>
<proteinExistence type="predicted"/>
<dbReference type="Proteomes" id="UP000236546">
    <property type="component" value="Unassembled WGS sequence"/>
</dbReference>
<dbReference type="EMBL" id="MTYH01000023">
    <property type="protein sequence ID" value="PNP45786.1"/>
    <property type="molecule type" value="Genomic_DNA"/>
</dbReference>
<organism evidence="1 2">
    <name type="scientific">Trichoderma gamsii</name>
    <dbReference type="NCBI Taxonomy" id="398673"/>
    <lineage>
        <taxon>Eukaryota</taxon>
        <taxon>Fungi</taxon>
        <taxon>Dikarya</taxon>
        <taxon>Ascomycota</taxon>
        <taxon>Pezizomycotina</taxon>
        <taxon>Sordariomycetes</taxon>
        <taxon>Hypocreomycetidae</taxon>
        <taxon>Hypocreales</taxon>
        <taxon>Hypocreaceae</taxon>
        <taxon>Trichoderma</taxon>
    </lineage>
</organism>
<dbReference type="OrthoDB" id="4498333at2759"/>
<protein>
    <submittedName>
        <fullName evidence="1">Uncharacterized protein</fullName>
    </submittedName>
</protein>
<evidence type="ECO:0000313" key="2">
    <source>
        <dbReference type="Proteomes" id="UP000236546"/>
    </source>
</evidence>
<comment type="caution">
    <text evidence="1">The sequence shown here is derived from an EMBL/GenBank/DDBJ whole genome shotgun (WGS) entry which is preliminary data.</text>
</comment>
<evidence type="ECO:0000313" key="1">
    <source>
        <dbReference type="EMBL" id="PNP45786.1"/>
    </source>
</evidence>
<sequence>MTEMQELSDNFHSVLKVTEEAQTTSLSSCLADSPDHWDHNAEGDGAQSQWREFHNFMNKQAETHLYPKYLYRAHVHGHPHPRMLDDCKKFYSDNFGSDLHLWCEYDAESPIWVPIGDPMDLTVEDFFCDLNLHLDKTVINHRAKCDGEQPFLSSLVSLSGNFCWTAQRICQVGRKTSEDQIPGLAIFKTAMINPTGVRIYRVKDMLKFFDRRLVESSVHISSRLRDWARNADEYVCWSLVPREALVAFTPLPDLIESFNGGEEAFLTKGFVDSNYLRDFRERPLVHVSLREYADRASRFVRNIITDVSNLEEAKQLCMHMEEVLSNPSTWGYEVAYSAQDLDAAISSSVKKALETAFGLS</sequence>
<name>A0A2K0TJS6_9HYPO</name>
<accession>A0A2K0TJS6</accession>
<reference evidence="1 2" key="1">
    <citation type="submission" date="2017-02" db="EMBL/GenBank/DDBJ databases">
        <title>Genomes of Trichoderma spp. with biocontrol activity.</title>
        <authorList>
            <person name="Gardiner D."/>
            <person name="Kazan K."/>
            <person name="Vos C."/>
            <person name="Harvey P."/>
        </authorList>
    </citation>
    <scope>NUCLEOTIDE SEQUENCE [LARGE SCALE GENOMIC DNA]</scope>
    <source>
        <strain evidence="1 2">A5MH</strain>
    </source>
</reference>